<feature type="compositionally biased region" description="Polar residues" evidence="10">
    <location>
        <begin position="531"/>
        <end position="550"/>
    </location>
</feature>
<dbReference type="GO" id="GO:0000978">
    <property type="term" value="F:RNA polymerase II cis-regulatory region sequence-specific DNA binding"/>
    <property type="evidence" value="ECO:0007669"/>
    <property type="project" value="TreeGrafter"/>
</dbReference>
<organism evidence="11 12">
    <name type="scientific">Tenebrio molitor</name>
    <name type="common">Yellow mealworm beetle</name>
    <dbReference type="NCBI Taxonomy" id="7067"/>
    <lineage>
        <taxon>Eukaryota</taxon>
        <taxon>Metazoa</taxon>
        <taxon>Ecdysozoa</taxon>
        <taxon>Arthropoda</taxon>
        <taxon>Hexapoda</taxon>
        <taxon>Insecta</taxon>
        <taxon>Pterygota</taxon>
        <taxon>Neoptera</taxon>
        <taxon>Endopterygota</taxon>
        <taxon>Coleoptera</taxon>
        <taxon>Polyphaga</taxon>
        <taxon>Cucujiformia</taxon>
        <taxon>Tenebrionidae</taxon>
        <taxon>Tenebrio</taxon>
    </lineage>
</organism>
<keyword evidence="2" id="KW-0479">Metal-binding</keyword>
<feature type="coiled-coil region" evidence="9">
    <location>
        <begin position="200"/>
        <end position="227"/>
    </location>
</feature>
<keyword evidence="7" id="KW-0804">Transcription</keyword>
<keyword evidence="6" id="KW-0238">DNA-binding</keyword>
<name>A0A8J6HFA2_TENMO</name>
<feature type="compositionally biased region" description="Polar residues" evidence="10">
    <location>
        <begin position="1043"/>
        <end position="1053"/>
    </location>
</feature>
<feature type="compositionally biased region" description="Polar residues" evidence="10">
    <location>
        <begin position="490"/>
        <end position="513"/>
    </location>
</feature>
<feature type="region of interest" description="Disordered" evidence="10">
    <location>
        <begin position="972"/>
        <end position="1054"/>
    </location>
</feature>
<evidence type="ECO:0000313" key="12">
    <source>
        <dbReference type="Proteomes" id="UP000719412"/>
    </source>
</evidence>
<feature type="compositionally biased region" description="Basic residues" evidence="10">
    <location>
        <begin position="338"/>
        <end position="352"/>
    </location>
</feature>
<keyword evidence="5" id="KW-0805">Transcription regulation</keyword>
<comment type="subcellular location">
    <subcellularLocation>
        <location evidence="1">Nucleus</location>
    </subcellularLocation>
</comment>
<sequence length="1593" mass="178984">MTAARPHVLSAIKTLRRCWPDLFFVYLCRYRLNDAIYCRRDHVVDAREEEFYYTEIEQSLTSPPPTLSHRDMARPPHEDPDYQRQLVGSIRQTLFSGPTPIPQSPHKLLKLSPRPHSPKMPASPRRVRGENKKCRKVYGMEHREQWCTQCKWKKACSRLCIQTVEMSINVTVSGNPVRINRGKMVTTYNPAREEFEKRRLMRLEQVRQQSKDIAENIRNKLKKEKTKCLSEIEKDGEIKLKNWQARKLLELQNQYQEVLDDIGLAHKQASVVEDEEENLAEQQEDNERLAKERGRAAADRLQIEKNEESLKKAMPLQRKKLTRDVENTRSSAVSNLRKVKQGKSPFKKKKKRTVFDSDGENKVPQLFGLEDELELGSHSSSERVEQKTDEVLKTSKAQQTSVTDLQVPTSDKAAQTLVHEDPGVTDQNEFSMDNRISERIKRRAKLNPQSDYCDFIENVSSKKNYGCICCNCCKCLATTHVRPETRDNNNTRSAQKSMTSLNVDNMGDTTGIGQKSDKNLSRPGHSYIENVDNNGNKTEPETNNIPQKSDASLKGNRDLSKTETETRNIQKSDVSLKGEKGAGKRATVGDPKAGGKSNIPAKPKITLRSRPLAKTADSSNKPVQYYDHPNRFAKSYLPKTAHVEKIDEENLTISPNVLSEEEIREKMRQRDIEAHIRGQVALEKEKIQREYRDLLKKLPALQKQERIYEIGTDKEKYHMSKDRLEELEKKRQNRLDNAYEELFVRQKPATVTLPRRKSEREESQTLNLAAWDVDFDANNKNRSEQLSQMLLTLKSQKDNLLKEIESTLSKETLTQLTKSSYDDVKSKSTDYTRVKTKRKRGRDERPRSPSLSEVSLEEESQTKTKSSKKGTTVSTTATSSPSPRKKAKLKSSSRKVLVLQNTSTQTTPKTGHSASTSPLLNTSATDIAESCTCKRDPSLDDLCEIVIKIKEDEKPEVVVNPPFLGKSVKVVTEEVEGEEEEGEKKRRESPKKSSSWRQQLSRSGSSQSTSSTSYLEPPKSARTDKRPSSKKSMKSPEIEEFSRSMSSTNSNGEKQLDPRLLTYIKKLLNMSRASIDELAVSAASDVSTPSTSLVETPNNNPLLQLLNVMKYFNLDVADLQKQFSYASDESSKHYNTSESVAVSSTTSDGEKTIQFKSCTEIDSSVKVDKKIEESNKKLMQYADIAASCTKKISNLTAMIEKVRAEKKKMLQSSPTSSDDIDLTTTSYLQLPEPKQSEEKKDDSSQSQDELDKKLLTIDYNYAEKLKRLTNEEIQSEKKQAEGSDVTDQELLTRLKRLLQSNTDGKSTGFIAERTTVAVKPASSHNKGPKAVGFVAEKTTVSHEPTSAVQEMKNPPSPLFLDIPKLPRLEAPSLEKKKKRPPPSKGLRAIAGNVAVMPHELSTIIEADSQLSTKADSPTKPAKSSASSSKSGSIPDILTEVPQKEAKSQSTSNSSDDVSEMDTMETMLISIGMEWAIPTLKKTREALALTSSSSGSASKESGDLSLREFLSKISSSSSKSGESSTFASEAQGMSLIELDNRKTSTPIVNHGENKDGPIFLTDSDLSSVREQSDRTVDSKEKFYDLNEGSMSKTG</sequence>
<feature type="compositionally biased region" description="Basic residues" evidence="10">
    <location>
        <begin position="883"/>
        <end position="893"/>
    </location>
</feature>
<dbReference type="GO" id="GO:0005634">
    <property type="term" value="C:nucleus"/>
    <property type="evidence" value="ECO:0007669"/>
    <property type="project" value="UniProtKB-SubCell"/>
</dbReference>
<dbReference type="GO" id="GO:0003700">
    <property type="term" value="F:DNA-binding transcription factor activity"/>
    <property type="evidence" value="ECO:0007669"/>
    <property type="project" value="TreeGrafter"/>
</dbReference>
<keyword evidence="9" id="KW-0175">Coiled coil</keyword>
<feature type="region of interest" description="Disordered" evidence="10">
    <location>
        <begin position="102"/>
        <end position="130"/>
    </location>
</feature>
<evidence type="ECO:0000256" key="7">
    <source>
        <dbReference type="ARBA" id="ARBA00023163"/>
    </source>
</evidence>
<dbReference type="SMART" id="SM01366">
    <property type="entry name" value="c-clamp"/>
    <property type="match status" value="1"/>
</dbReference>
<dbReference type="GO" id="GO:0006357">
    <property type="term" value="P:regulation of transcription by RNA polymerase II"/>
    <property type="evidence" value="ECO:0007669"/>
    <property type="project" value="TreeGrafter"/>
</dbReference>
<feature type="region of interest" description="Disordered" evidence="10">
    <location>
        <begin position="60"/>
        <end position="81"/>
    </location>
</feature>
<feature type="region of interest" description="Disordered" evidence="10">
    <location>
        <begin position="817"/>
        <end position="921"/>
    </location>
</feature>
<feature type="compositionally biased region" description="Low complexity" evidence="10">
    <location>
        <begin position="869"/>
        <end position="882"/>
    </location>
</feature>
<feature type="compositionally biased region" description="Polar residues" evidence="10">
    <location>
        <begin position="395"/>
        <end position="411"/>
    </location>
</feature>
<accession>A0A8J6HFA2</accession>
<reference evidence="11" key="2">
    <citation type="submission" date="2021-08" db="EMBL/GenBank/DDBJ databases">
        <authorList>
            <person name="Eriksson T."/>
        </authorList>
    </citation>
    <scope>NUCLEOTIDE SEQUENCE</scope>
    <source>
        <strain evidence="11">Stoneville</strain>
        <tissue evidence="11">Whole head</tissue>
    </source>
</reference>
<reference evidence="11" key="1">
    <citation type="journal article" date="2020" name="J Insects Food Feed">
        <title>The yellow mealworm (Tenebrio molitor) genome: a resource for the emerging insects as food and feed industry.</title>
        <authorList>
            <person name="Eriksson T."/>
            <person name="Andere A."/>
            <person name="Kelstrup H."/>
            <person name="Emery V."/>
            <person name="Picard C."/>
        </authorList>
    </citation>
    <scope>NUCLEOTIDE SEQUENCE</scope>
    <source>
        <strain evidence="11">Stoneville</strain>
        <tissue evidence="11">Whole head</tissue>
    </source>
</reference>
<dbReference type="Proteomes" id="UP000719412">
    <property type="component" value="Unassembled WGS sequence"/>
</dbReference>
<evidence type="ECO:0000256" key="10">
    <source>
        <dbReference type="SAM" id="MobiDB-lite"/>
    </source>
</evidence>
<proteinExistence type="predicted"/>
<feature type="compositionally biased region" description="Basic and acidic residues" evidence="10">
    <location>
        <begin position="285"/>
        <end position="296"/>
    </location>
</feature>
<feature type="compositionally biased region" description="Basic and acidic residues" evidence="10">
    <location>
        <begin position="1569"/>
        <end position="1583"/>
    </location>
</feature>
<dbReference type="PANTHER" id="PTHR13006:SF9">
    <property type="entry name" value="GLUCOSE TRANSPORTER 4 ENHANCER FACTOR, ISOFORM G"/>
    <property type="match status" value="1"/>
</dbReference>
<keyword evidence="3" id="KW-0863">Zinc-finger</keyword>
<feature type="region of interest" description="Disordered" evidence="10">
    <location>
        <begin position="1544"/>
        <end position="1593"/>
    </location>
</feature>
<feature type="region of interest" description="Disordered" evidence="10">
    <location>
        <begin position="276"/>
        <end position="296"/>
    </location>
</feature>
<feature type="compositionally biased region" description="Basic and acidic residues" evidence="10">
    <location>
        <begin position="1234"/>
        <end position="1249"/>
    </location>
</feature>
<feature type="compositionally biased region" description="Basic and acidic residues" evidence="10">
    <location>
        <begin position="380"/>
        <end position="393"/>
    </location>
</feature>
<gene>
    <name evidence="11" type="ORF">GEV33_009116</name>
</gene>
<evidence type="ECO:0000256" key="2">
    <source>
        <dbReference type="ARBA" id="ARBA00022723"/>
    </source>
</evidence>
<feature type="region of interest" description="Disordered" evidence="10">
    <location>
        <begin position="1409"/>
        <end position="1464"/>
    </location>
</feature>
<feature type="region of interest" description="Disordered" evidence="10">
    <location>
        <begin position="484"/>
        <end position="602"/>
    </location>
</feature>
<protein>
    <submittedName>
        <fullName evidence="11">Uncharacterized protein</fullName>
    </submittedName>
</protein>
<dbReference type="InterPro" id="IPR052253">
    <property type="entry name" value="CR1/CR2-DNA-binding_regulator"/>
</dbReference>
<evidence type="ECO:0000256" key="9">
    <source>
        <dbReference type="SAM" id="Coils"/>
    </source>
</evidence>
<feature type="region of interest" description="Disordered" evidence="10">
    <location>
        <begin position="338"/>
        <end position="411"/>
    </location>
</feature>
<evidence type="ECO:0000256" key="1">
    <source>
        <dbReference type="ARBA" id="ARBA00004123"/>
    </source>
</evidence>
<feature type="region of interest" description="Disordered" evidence="10">
    <location>
        <begin position="1207"/>
        <end position="1249"/>
    </location>
</feature>
<evidence type="ECO:0000256" key="6">
    <source>
        <dbReference type="ARBA" id="ARBA00023125"/>
    </source>
</evidence>
<feature type="compositionally biased region" description="Basic and acidic residues" evidence="10">
    <location>
        <begin position="555"/>
        <end position="582"/>
    </location>
</feature>
<feature type="region of interest" description="Disordered" evidence="10">
    <location>
        <begin position="1344"/>
        <end position="1388"/>
    </location>
</feature>
<evidence type="ECO:0000256" key="4">
    <source>
        <dbReference type="ARBA" id="ARBA00022833"/>
    </source>
</evidence>
<feature type="compositionally biased region" description="Low complexity" evidence="10">
    <location>
        <begin position="1413"/>
        <end position="1434"/>
    </location>
</feature>
<feature type="compositionally biased region" description="Polar residues" evidence="10">
    <location>
        <begin position="899"/>
        <end position="921"/>
    </location>
</feature>
<dbReference type="PANTHER" id="PTHR13006">
    <property type="entry name" value="PAPILLOMAVIRUS REGULATORY FACTOR PRF-1"/>
    <property type="match status" value="1"/>
</dbReference>
<keyword evidence="4" id="KW-0862">Zinc</keyword>
<feature type="compositionally biased region" description="Basic and acidic residues" evidence="10">
    <location>
        <begin position="68"/>
        <end position="81"/>
    </location>
</feature>
<evidence type="ECO:0000256" key="5">
    <source>
        <dbReference type="ARBA" id="ARBA00023015"/>
    </source>
</evidence>
<dbReference type="EMBL" id="JABDTM020025049">
    <property type="protein sequence ID" value="KAH0813674.1"/>
    <property type="molecule type" value="Genomic_DNA"/>
</dbReference>
<dbReference type="GO" id="GO:0008270">
    <property type="term" value="F:zinc ion binding"/>
    <property type="evidence" value="ECO:0007669"/>
    <property type="project" value="UniProtKB-KW"/>
</dbReference>
<feature type="compositionally biased region" description="Low complexity" evidence="10">
    <location>
        <begin position="992"/>
        <end position="1013"/>
    </location>
</feature>
<evidence type="ECO:0000256" key="3">
    <source>
        <dbReference type="ARBA" id="ARBA00022771"/>
    </source>
</evidence>
<comment type="caution">
    <text evidence="11">The sequence shown here is derived from an EMBL/GenBank/DDBJ whole genome shotgun (WGS) entry which is preliminary data.</text>
</comment>
<feature type="compositionally biased region" description="Low complexity" evidence="10">
    <location>
        <begin position="1212"/>
        <end position="1226"/>
    </location>
</feature>
<keyword evidence="12" id="KW-1185">Reference proteome</keyword>
<keyword evidence="8" id="KW-0539">Nucleus</keyword>
<evidence type="ECO:0000313" key="11">
    <source>
        <dbReference type="EMBL" id="KAH0813674.1"/>
    </source>
</evidence>
<feature type="coiled-coil region" evidence="9">
    <location>
        <begin position="684"/>
        <end position="741"/>
    </location>
</feature>
<evidence type="ECO:0000256" key="8">
    <source>
        <dbReference type="ARBA" id="ARBA00023242"/>
    </source>
</evidence>
<feature type="compositionally biased region" description="Basic and acidic residues" evidence="10">
    <location>
        <begin position="820"/>
        <end position="833"/>
    </location>
</feature>